<gene>
    <name evidence="2" type="ORF">SVIM_LOCUS352995</name>
</gene>
<proteinExistence type="inferred from homology"/>
<dbReference type="GO" id="GO:0009733">
    <property type="term" value="P:response to auxin"/>
    <property type="evidence" value="ECO:0007669"/>
    <property type="project" value="InterPro"/>
</dbReference>
<dbReference type="AlphaFoldDB" id="A0A6N2MGF7"/>
<dbReference type="InterPro" id="IPR003676">
    <property type="entry name" value="SAUR_fam"/>
</dbReference>
<sequence>MNAKRILRRSSLHAYHASEVPKGYFAVYVGESQKKRFTLPISFLNQPSFQGLLRKAEEEFGFNHPMGDVRKGYIAVYVGEEEKKRFVIPLSYLNQSSFQELLSKAEEEFGFDHPMGGLTIPCREDIFLDLTSLPKGYFAVYVGESQKKRFTLPISFLNQPSFQELLRKAEEEFGFNHPMGGLTLPCREDTFARDVRKGYIAVYVGEEEKKRFVIPLSYLNQSSFQELLSKAEEEFGFDHPMGGLTIPCREDIFLDLTSRWQNREETIVVPVSYQNDPSFQDLVNKAEEEFDFNYPMGGLTIPCRQDKFIDVLSSLPTEVPKGYFAVYVGESQKKRFTLPISLLNQPSFQELLRKPKKNSDLIIRWAARDVRKGYIAVYVGEEEKKRFVIPLSYLNQSSFQELLSKAEEEFGFDHPMGGLTIPCREDIFLDLTSRWKNREETIVVPVSYQNDPSFQDLVNKAEEEFDFNYPMGGLTIPCKQDKFIDVLSSFLCMLIKQPKFLRLLCGLCWREPKERFTLPISLLNQPSFQELLRKAEEEFGFNHPMGGLTLPCREDTFARDVRKGYIAVYVGEEEKKRFVIPLSYLNQSSFQELLSKAEEEFGFDHPMGGLTIPCREDIFLDLTSRWKNREETIVVPVSYQNDPSFQDLVNKAEEEFDFNYPMGGLTIPCKQDKFIDVLSSFPTEVPKGYFAVYVGESQKKRFTLPISLLNQPSFQELLRKAEEEFGFNHPMGGLTLPCREDTFARDVRKGYIAVYVGEEEKKRFVIPLSYLNQSSFQELLSKAEEEFGFDHPMGGWKNREETIVVPVSYQNDPSFQDLVNKAEEEFDFNYPMGGLTIPCKQSLASARDVRKGYIAVYVGEEEKKRFVIPLSYLNQSSFQELLSKAEEEFGFDHPMGGLTIPCREDIFLDLTSLSYQNDPSFQDLVNKAEEEFDFNYSMGGLTIPCKQDKFIDVLSSFRRS</sequence>
<organism evidence="2">
    <name type="scientific">Salix viminalis</name>
    <name type="common">Common osier</name>
    <name type="synonym">Basket willow</name>
    <dbReference type="NCBI Taxonomy" id="40686"/>
    <lineage>
        <taxon>Eukaryota</taxon>
        <taxon>Viridiplantae</taxon>
        <taxon>Streptophyta</taxon>
        <taxon>Embryophyta</taxon>
        <taxon>Tracheophyta</taxon>
        <taxon>Spermatophyta</taxon>
        <taxon>Magnoliopsida</taxon>
        <taxon>eudicotyledons</taxon>
        <taxon>Gunneridae</taxon>
        <taxon>Pentapetalae</taxon>
        <taxon>rosids</taxon>
        <taxon>fabids</taxon>
        <taxon>Malpighiales</taxon>
        <taxon>Salicaceae</taxon>
        <taxon>Saliceae</taxon>
        <taxon>Salix</taxon>
    </lineage>
</organism>
<evidence type="ECO:0000256" key="1">
    <source>
        <dbReference type="ARBA" id="ARBA00006974"/>
    </source>
</evidence>
<name>A0A6N2MGF7_SALVM</name>
<comment type="similarity">
    <text evidence="1">Belongs to the ARG7 family.</text>
</comment>
<protein>
    <submittedName>
        <fullName evidence="2">Uncharacterized protein</fullName>
    </submittedName>
</protein>
<dbReference type="EMBL" id="CAADRP010001774">
    <property type="protein sequence ID" value="VFU51948.1"/>
    <property type="molecule type" value="Genomic_DNA"/>
</dbReference>
<evidence type="ECO:0000313" key="2">
    <source>
        <dbReference type="EMBL" id="VFU51948.1"/>
    </source>
</evidence>
<dbReference type="PANTHER" id="PTHR31929">
    <property type="entry name" value="SAUR-LIKE AUXIN-RESPONSIVE PROTEIN FAMILY-RELATED"/>
    <property type="match status" value="1"/>
</dbReference>
<reference evidence="2" key="1">
    <citation type="submission" date="2019-03" db="EMBL/GenBank/DDBJ databases">
        <authorList>
            <person name="Mank J."/>
            <person name="Almeida P."/>
        </authorList>
    </citation>
    <scope>NUCLEOTIDE SEQUENCE</scope>
    <source>
        <strain evidence="2">78183</strain>
    </source>
</reference>
<dbReference type="Pfam" id="PF02519">
    <property type="entry name" value="Auxin_inducible"/>
    <property type="match status" value="13"/>
</dbReference>
<accession>A0A6N2MGF7</accession>